<proteinExistence type="predicted"/>
<dbReference type="EMBL" id="JAQQLE010000002">
    <property type="protein sequence ID" value="MDC7713200.1"/>
    <property type="molecule type" value="Genomic_DNA"/>
</dbReference>
<evidence type="ECO:0000313" key="2">
    <source>
        <dbReference type="EMBL" id="MDC7713200.1"/>
    </source>
</evidence>
<sequence length="291" mass="31318">MSTASDLLRSLYTMAMMVEARDAYTGGHLWRVSQLSRLLAESMRLDAEQVARIELGGFLHDLGKVGIPDAVLNKRDRLSEEEYAVIKTHPRVGADLLRGHPLAALALDAVLLHHETPDGRGYPHGLPGAEIPLVARIVGVADAFDAMTSTRPYRAGMPIARALSIIEANLGSQFDIEVGRNLLQLGEGPALAHIVGHSEAGIPLQVCKQCGPVIALPRRVGDGDEVYCPSCTMGYRVSRTGSHAALQATGNAQPVQARQPQADHDLIDDMVRAGYRALPQPKRGLLARLLA</sequence>
<feature type="domain" description="HD-GYP" evidence="1">
    <location>
        <begin position="3"/>
        <end position="198"/>
    </location>
</feature>
<keyword evidence="3" id="KW-1185">Reference proteome</keyword>
<dbReference type="Pfam" id="PF13487">
    <property type="entry name" value="HD_5"/>
    <property type="match status" value="1"/>
</dbReference>
<dbReference type="PANTHER" id="PTHR45228">
    <property type="entry name" value="CYCLIC DI-GMP PHOSPHODIESTERASE TM_0186-RELATED"/>
    <property type="match status" value="1"/>
</dbReference>
<protein>
    <submittedName>
        <fullName evidence="2">HD domain-containing protein</fullName>
    </submittedName>
</protein>
<dbReference type="InterPro" id="IPR052020">
    <property type="entry name" value="Cyclic_di-GMP/3'3'-cGAMP_PDE"/>
</dbReference>
<dbReference type="InterPro" id="IPR003607">
    <property type="entry name" value="HD/PDEase_dom"/>
</dbReference>
<name>A0ABT5IKW0_9NEIS</name>
<evidence type="ECO:0000313" key="3">
    <source>
        <dbReference type="Proteomes" id="UP001222030"/>
    </source>
</evidence>
<accession>A0ABT5IKW0</accession>
<dbReference type="RefSeq" id="WP_272770858.1">
    <property type="nucleotide sequence ID" value="NZ_JAQQLE010000002.1"/>
</dbReference>
<evidence type="ECO:0000259" key="1">
    <source>
        <dbReference type="PROSITE" id="PS51832"/>
    </source>
</evidence>
<organism evidence="2 3">
    <name type="scientific">Vogesella margarita</name>
    <dbReference type="NCBI Taxonomy" id="2984199"/>
    <lineage>
        <taxon>Bacteria</taxon>
        <taxon>Pseudomonadati</taxon>
        <taxon>Pseudomonadota</taxon>
        <taxon>Betaproteobacteria</taxon>
        <taxon>Neisseriales</taxon>
        <taxon>Chromobacteriaceae</taxon>
        <taxon>Vogesella</taxon>
    </lineage>
</organism>
<gene>
    <name evidence="2" type="ORF">PQU96_03475</name>
</gene>
<dbReference type="SMART" id="SM00471">
    <property type="entry name" value="HDc"/>
    <property type="match status" value="1"/>
</dbReference>
<dbReference type="CDD" id="cd00077">
    <property type="entry name" value="HDc"/>
    <property type="match status" value="1"/>
</dbReference>
<dbReference type="SUPFAM" id="SSF109604">
    <property type="entry name" value="HD-domain/PDEase-like"/>
    <property type="match status" value="1"/>
</dbReference>
<dbReference type="Gene3D" id="1.10.3210.10">
    <property type="entry name" value="Hypothetical protein af1432"/>
    <property type="match status" value="1"/>
</dbReference>
<dbReference type="Proteomes" id="UP001222030">
    <property type="component" value="Unassembled WGS sequence"/>
</dbReference>
<dbReference type="PROSITE" id="PS51832">
    <property type="entry name" value="HD_GYP"/>
    <property type="match status" value="1"/>
</dbReference>
<dbReference type="InterPro" id="IPR037522">
    <property type="entry name" value="HD_GYP_dom"/>
</dbReference>
<comment type="caution">
    <text evidence="2">The sequence shown here is derived from an EMBL/GenBank/DDBJ whole genome shotgun (WGS) entry which is preliminary data.</text>
</comment>
<reference evidence="2 3" key="1">
    <citation type="submission" date="2023-01" db="EMBL/GenBank/DDBJ databases">
        <title>Novel species of the genus Vogesella isolated from rivers.</title>
        <authorList>
            <person name="Lu H."/>
        </authorList>
    </citation>
    <scope>NUCLEOTIDE SEQUENCE [LARGE SCALE GENOMIC DNA]</scope>
    <source>
        <strain evidence="2 3">LYT5W</strain>
    </source>
</reference>